<gene>
    <name evidence="1" type="ORF">SPARVUS_LOCUS12985639</name>
</gene>
<evidence type="ECO:0000313" key="1">
    <source>
        <dbReference type="EMBL" id="CAI9601471.1"/>
    </source>
</evidence>
<keyword evidence="2" id="KW-1185">Reference proteome</keyword>
<evidence type="ECO:0000313" key="2">
    <source>
        <dbReference type="Proteomes" id="UP001162483"/>
    </source>
</evidence>
<proteinExistence type="predicted"/>
<accession>A0ABN9G1D6</accession>
<reference evidence="1" key="1">
    <citation type="submission" date="2023-05" db="EMBL/GenBank/DDBJ databases">
        <authorList>
            <person name="Stuckert A."/>
        </authorList>
    </citation>
    <scope>NUCLEOTIDE SEQUENCE</scope>
</reference>
<comment type="caution">
    <text evidence="1">The sequence shown here is derived from an EMBL/GenBank/DDBJ whole genome shotgun (WGS) entry which is preliminary data.</text>
</comment>
<protein>
    <submittedName>
        <fullName evidence="1">Uncharacterized protein</fullName>
    </submittedName>
</protein>
<organism evidence="1 2">
    <name type="scientific">Staurois parvus</name>
    <dbReference type="NCBI Taxonomy" id="386267"/>
    <lineage>
        <taxon>Eukaryota</taxon>
        <taxon>Metazoa</taxon>
        <taxon>Chordata</taxon>
        <taxon>Craniata</taxon>
        <taxon>Vertebrata</taxon>
        <taxon>Euteleostomi</taxon>
        <taxon>Amphibia</taxon>
        <taxon>Batrachia</taxon>
        <taxon>Anura</taxon>
        <taxon>Neobatrachia</taxon>
        <taxon>Ranoidea</taxon>
        <taxon>Ranidae</taxon>
        <taxon>Staurois</taxon>
    </lineage>
</organism>
<name>A0ABN9G1D6_9NEOB</name>
<dbReference type="Proteomes" id="UP001162483">
    <property type="component" value="Unassembled WGS sequence"/>
</dbReference>
<dbReference type="EMBL" id="CATNWA010017572">
    <property type="protein sequence ID" value="CAI9601471.1"/>
    <property type="molecule type" value="Genomic_DNA"/>
</dbReference>
<sequence length="69" mass="7826">MKLSKMSWYADPLRVPFTGTKGLCRQLTSAHCVLQHVLTPLCHIRWPTTSWLSFCSSQLLPLCYNSANS</sequence>